<dbReference type="GO" id="GO:0016477">
    <property type="term" value="P:cell migration"/>
    <property type="evidence" value="ECO:0007669"/>
    <property type="project" value="TreeGrafter"/>
</dbReference>
<dbReference type="PRINTS" id="PR00401">
    <property type="entry name" value="SH2DOMAIN"/>
</dbReference>
<protein>
    <submittedName>
        <fullName evidence="4">Adapter molecule Crk</fullName>
    </submittedName>
</protein>
<dbReference type="OrthoDB" id="9204160at2759"/>
<dbReference type="Pfam" id="PF00017">
    <property type="entry name" value="SH2"/>
    <property type="match status" value="1"/>
</dbReference>
<dbReference type="GO" id="GO:0030971">
    <property type="term" value="F:receptor tyrosine kinase binding"/>
    <property type="evidence" value="ECO:0007669"/>
    <property type="project" value="TreeGrafter"/>
</dbReference>
<evidence type="ECO:0000313" key="5">
    <source>
        <dbReference type="Proteomes" id="UP000770661"/>
    </source>
</evidence>
<dbReference type="GO" id="GO:0007167">
    <property type="term" value="P:enzyme-linked receptor protein signaling pathway"/>
    <property type="evidence" value="ECO:0007669"/>
    <property type="project" value="TreeGrafter"/>
</dbReference>
<evidence type="ECO:0000259" key="3">
    <source>
        <dbReference type="PROSITE" id="PS50001"/>
    </source>
</evidence>
<dbReference type="InterPro" id="IPR036860">
    <property type="entry name" value="SH2_dom_sf"/>
</dbReference>
<organism evidence="4 5">
    <name type="scientific">Chionoecetes opilio</name>
    <name type="common">Atlantic snow crab</name>
    <name type="synonym">Cancer opilio</name>
    <dbReference type="NCBI Taxonomy" id="41210"/>
    <lineage>
        <taxon>Eukaryota</taxon>
        <taxon>Metazoa</taxon>
        <taxon>Ecdysozoa</taxon>
        <taxon>Arthropoda</taxon>
        <taxon>Crustacea</taxon>
        <taxon>Multicrustacea</taxon>
        <taxon>Malacostraca</taxon>
        <taxon>Eumalacostraca</taxon>
        <taxon>Eucarida</taxon>
        <taxon>Decapoda</taxon>
        <taxon>Pleocyemata</taxon>
        <taxon>Brachyura</taxon>
        <taxon>Eubrachyura</taxon>
        <taxon>Majoidea</taxon>
        <taxon>Majidae</taxon>
        <taxon>Chionoecetes</taxon>
    </lineage>
</organism>
<dbReference type="PROSITE" id="PS50001">
    <property type="entry name" value="SH2"/>
    <property type="match status" value="1"/>
</dbReference>
<name>A0A8J5BY62_CHIOP</name>
<gene>
    <name evidence="4" type="primary">Crk_3</name>
    <name evidence="4" type="ORF">GWK47_017989</name>
</gene>
<dbReference type="SUPFAM" id="SSF55550">
    <property type="entry name" value="SH2 domain"/>
    <property type="match status" value="1"/>
</dbReference>
<evidence type="ECO:0000313" key="4">
    <source>
        <dbReference type="EMBL" id="KAG0712638.1"/>
    </source>
</evidence>
<feature type="domain" description="SH2" evidence="3">
    <location>
        <begin position="13"/>
        <end position="52"/>
    </location>
</feature>
<dbReference type="GO" id="GO:0005737">
    <property type="term" value="C:cytoplasm"/>
    <property type="evidence" value="ECO:0007669"/>
    <property type="project" value="TreeGrafter"/>
</dbReference>
<accession>A0A8J5BY62</accession>
<comment type="caution">
    <text evidence="4">The sequence shown here is derived from an EMBL/GenBank/DDBJ whole genome shotgun (WGS) entry which is preliminary data.</text>
</comment>
<dbReference type="Gene3D" id="3.30.505.10">
    <property type="entry name" value="SH2 domain"/>
    <property type="match status" value="1"/>
</dbReference>
<dbReference type="PANTHER" id="PTHR19969">
    <property type="entry name" value="SH2-SH3 ADAPTOR PROTEIN-RELATED"/>
    <property type="match status" value="1"/>
</dbReference>
<dbReference type="AlphaFoldDB" id="A0A8J5BY62"/>
<keyword evidence="1 2" id="KW-0727">SH2 domain</keyword>
<sequence>MTGAFDPHDRGSWYFGQMSRQDATDLLMSERDSGIFLVRDSTTIIGDYVLCVSLPTASLHSSMPTCLLHLASHLPPFT</sequence>
<proteinExistence type="predicted"/>
<evidence type="ECO:0000256" key="2">
    <source>
        <dbReference type="PROSITE-ProRule" id="PRU00191"/>
    </source>
</evidence>
<evidence type="ECO:0000256" key="1">
    <source>
        <dbReference type="ARBA" id="ARBA00022999"/>
    </source>
</evidence>
<keyword evidence="5" id="KW-1185">Reference proteome</keyword>
<dbReference type="EMBL" id="JACEEZ010022236">
    <property type="protein sequence ID" value="KAG0712638.1"/>
    <property type="molecule type" value="Genomic_DNA"/>
</dbReference>
<dbReference type="PANTHER" id="PTHR19969:SF5">
    <property type="entry name" value="CRK-LIKE PROTEIN"/>
    <property type="match status" value="1"/>
</dbReference>
<dbReference type="InterPro" id="IPR051184">
    <property type="entry name" value="Tyrosine-phos_adapter"/>
</dbReference>
<reference evidence="4" key="1">
    <citation type="submission" date="2020-07" db="EMBL/GenBank/DDBJ databases">
        <title>The High-quality genome of the commercially important snow crab, Chionoecetes opilio.</title>
        <authorList>
            <person name="Jeong J.-H."/>
            <person name="Ryu S."/>
        </authorList>
    </citation>
    <scope>NUCLEOTIDE SEQUENCE</scope>
    <source>
        <strain evidence="4">MADBK_172401_WGS</strain>
        <tissue evidence="4">Digestive gland</tissue>
    </source>
</reference>
<dbReference type="Proteomes" id="UP000770661">
    <property type="component" value="Unassembled WGS sequence"/>
</dbReference>
<dbReference type="InterPro" id="IPR000980">
    <property type="entry name" value="SH2"/>
</dbReference>
<dbReference type="GO" id="GO:0035591">
    <property type="term" value="F:signaling adaptor activity"/>
    <property type="evidence" value="ECO:0007669"/>
    <property type="project" value="TreeGrafter"/>
</dbReference>